<dbReference type="Proteomes" id="UP000016936">
    <property type="component" value="Unassembled WGS sequence"/>
</dbReference>
<evidence type="ECO:0000313" key="2">
    <source>
        <dbReference type="Proteomes" id="UP000016936"/>
    </source>
</evidence>
<gene>
    <name evidence="1" type="ORF">COCHEDRAFT_1033282</name>
</gene>
<reference evidence="2" key="2">
    <citation type="journal article" date="2013" name="PLoS Genet.">
        <title>Comparative genome structure, secondary metabolite, and effector coding capacity across Cochliobolus pathogens.</title>
        <authorList>
            <person name="Condon B.J."/>
            <person name="Leng Y."/>
            <person name="Wu D."/>
            <person name="Bushley K.E."/>
            <person name="Ohm R.A."/>
            <person name="Otillar R."/>
            <person name="Martin J."/>
            <person name="Schackwitz W."/>
            <person name="Grimwood J."/>
            <person name="MohdZainudin N."/>
            <person name="Xue C."/>
            <person name="Wang R."/>
            <person name="Manning V.A."/>
            <person name="Dhillon B."/>
            <person name="Tu Z.J."/>
            <person name="Steffenson B.J."/>
            <person name="Salamov A."/>
            <person name="Sun H."/>
            <person name="Lowry S."/>
            <person name="LaButti K."/>
            <person name="Han J."/>
            <person name="Copeland A."/>
            <person name="Lindquist E."/>
            <person name="Barry K."/>
            <person name="Schmutz J."/>
            <person name="Baker S.E."/>
            <person name="Ciuffetti L.M."/>
            <person name="Grigoriev I.V."/>
            <person name="Zhong S."/>
            <person name="Turgeon B.G."/>
        </authorList>
    </citation>
    <scope>NUCLEOTIDE SEQUENCE [LARGE SCALE GENOMIC DNA]</scope>
    <source>
        <strain evidence="2">C5 / ATCC 48332 / race O</strain>
    </source>
</reference>
<evidence type="ECO:0000313" key="1">
    <source>
        <dbReference type="EMBL" id="EMD87912.1"/>
    </source>
</evidence>
<dbReference type="HOGENOM" id="CLU_2145613_0_0_1"/>
<accession>M2UJ16</accession>
<proteinExistence type="predicted"/>
<dbReference type="OrthoDB" id="10351705at2759"/>
<keyword evidence="2" id="KW-1185">Reference proteome</keyword>
<sequence>MTARSTATASAYAPDRLRLCWAVEKKQTTLATHATPMASCMLSSRETNYLEQETGWRAIETTSLDGLIAIPRYVQTNRGINGPPQLAGLHGTDLYSMRLCPLDLVVTSAKTV</sequence>
<organism evidence="1 2">
    <name type="scientific">Cochliobolus heterostrophus (strain C5 / ATCC 48332 / race O)</name>
    <name type="common">Southern corn leaf blight fungus</name>
    <name type="synonym">Bipolaris maydis</name>
    <dbReference type="NCBI Taxonomy" id="701091"/>
    <lineage>
        <taxon>Eukaryota</taxon>
        <taxon>Fungi</taxon>
        <taxon>Dikarya</taxon>
        <taxon>Ascomycota</taxon>
        <taxon>Pezizomycotina</taxon>
        <taxon>Dothideomycetes</taxon>
        <taxon>Pleosporomycetidae</taxon>
        <taxon>Pleosporales</taxon>
        <taxon>Pleosporineae</taxon>
        <taxon>Pleosporaceae</taxon>
        <taxon>Bipolaris</taxon>
    </lineage>
</organism>
<protein>
    <submittedName>
        <fullName evidence="1">Uncharacterized protein</fullName>
    </submittedName>
</protein>
<reference evidence="1 2" key="1">
    <citation type="journal article" date="2012" name="PLoS Pathog.">
        <title>Diverse lifestyles and strategies of plant pathogenesis encoded in the genomes of eighteen Dothideomycetes fungi.</title>
        <authorList>
            <person name="Ohm R.A."/>
            <person name="Feau N."/>
            <person name="Henrissat B."/>
            <person name="Schoch C.L."/>
            <person name="Horwitz B.A."/>
            <person name="Barry K.W."/>
            <person name="Condon B.J."/>
            <person name="Copeland A.C."/>
            <person name="Dhillon B."/>
            <person name="Glaser F."/>
            <person name="Hesse C.N."/>
            <person name="Kosti I."/>
            <person name="LaButti K."/>
            <person name="Lindquist E.A."/>
            <person name="Lucas S."/>
            <person name="Salamov A.A."/>
            <person name="Bradshaw R.E."/>
            <person name="Ciuffetti L."/>
            <person name="Hamelin R.C."/>
            <person name="Kema G.H.J."/>
            <person name="Lawrence C."/>
            <person name="Scott J.A."/>
            <person name="Spatafora J.W."/>
            <person name="Turgeon B.G."/>
            <person name="de Wit P.J.G.M."/>
            <person name="Zhong S."/>
            <person name="Goodwin S.B."/>
            <person name="Grigoriev I.V."/>
        </authorList>
    </citation>
    <scope>NUCLEOTIDE SEQUENCE [LARGE SCALE GENOMIC DNA]</scope>
    <source>
        <strain evidence="2">C5 / ATCC 48332 / race O</strain>
    </source>
</reference>
<name>M2UJ16_COCH5</name>
<dbReference type="AlphaFoldDB" id="M2UJ16"/>
<dbReference type="EMBL" id="KB445581">
    <property type="protein sequence ID" value="EMD87912.1"/>
    <property type="molecule type" value="Genomic_DNA"/>
</dbReference>